<dbReference type="GO" id="GO:0003723">
    <property type="term" value="F:RNA binding"/>
    <property type="evidence" value="ECO:0007669"/>
    <property type="project" value="InterPro"/>
</dbReference>
<proteinExistence type="predicted"/>
<reference evidence="1" key="2">
    <citation type="submission" date="2020-09" db="EMBL/GenBank/DDBJ databases">
        <authorList>
            <person name="Sun Q."/>
            <person name="Kim S."/>
        </authorList>
    </citation>
    <scope>NUCLEOTIDE SEQUENCE</scope>
    <source>
        <strain evidence="1">KCTC 23224</strain>
    </source>
</reference>
<comment type="caution">
    <text evidence="1">The sequence shown here is derived from an EMBL/GenBank/DDBJ whole genome shotgun (WGS) entry which is preliminary data.</text>
</comment>
<evidence type="ECO:0000313" key="1">
    <source>
        <dbReference type="EMBL" id="GHB41191.1"/>
    </source>
</evidence>
<gene>
    <name evidence="1" type="ORF">GCM10008106_22890</name>
</gene>
<name>A0A8J3CXM3_9BACT</name>
<dbReference type="GO" id="GO:0004519">
    <property type="term" value="F:endonuclease activity"/>
    <property type="evidence" value="ECO:0007669"/>
    <property type="project" value="InterPro"/>
</dbReference>
<dbReference type="Pfam" id="PF09907">
    <property type="entry name" value="HigB_toxin"/>
    <property type="match status" value="1"/>
</dbReference>
<dbReference type="AlphaFoldDB" id="A0A8J3CXM3"/>
<dbReference type="EMBL" id="BMYF01000013">
    <property type="protein sequence ID" value="GHB41191.1"/>
    <property type="molecule type" value="Genomic_DNA"/>
</dbReference>
<reference evidence="1" key="1">
    <citation type="journal article" date="2014" name="Int. J. Syst. Evol. Microbiol.">
        <title>Complete genome sequence of Corynebacterium casei LMG S-19264T (=DSM 44701T), isolated from a smear-ripened cheese.</title>
        <authorList>
            <consortium name="US DOE Joint Genome Institute (JGI-PGF)"/>
            <person name="Walter F."/>
            <person name="Albersmeier A."/>
            <person name="Kalinowski J."/>
            <person name="Ruckert C."/>
        </authorList>
    </citation>
    <scope>NUCLEOTIDE SEQUENCE</scope>
    <source>
        <strain evidence="1">KCTC 23224</strain>
    </source>
</reference>
<evidence type="ECO:0000313" key="2">
    <source>
        <dbReference type="Proteomes" id="UP000642809"/>
    </source>
</evidence>
<dbReference type="InterPro" id="IPR018669">
    <property type="entry name" value="Toxin_HigB"/>
</dbReference>
<sequence>MKYETKSIPQESMRIVTFKRIQEFAQKHADSELALRFWYTTTSKKDWSSLNDIKKDFNSVDYVGNHRFVFNIKGNSYRLVAIISFNAKKIYIRFIGTHAEYDKIKDIQNI</sequence>
<protein>
    <recommendedName>
        <fullName evidence="3">mRNA interferase HigB</fullName>
    </recommendedName>
</protein>
<accession>A0A8J3CXM3</accession>
<keyword evidence="2" id="KW-1185">Reference proteome</keyword>
<dbReference type="Proteomes" id="UP000642809">
    <property type="component" value="Unassembled WGS sequence"/>
</dbReference>
<evidence type="ECO:0008006" key="3">
    <source>
        <dbReference type="Google" id="ProtNLM"/>
    </source>
</evidence>
<dbReference type="GO" id="GO:0110001">
    <property type="term" value="C:toxin-antitoxin complex"/>
    <property type="evidence" value="ECO:0007669"/>
    <property type="project" value="InterPro"/>
</dbReference>
<organism evidence="1 2">
    <name type="scientific">Mongoliitalea lutea</name>
    <dbReference type="NCBI Taxonomy" id="849756"/>
    <lineage>
        <taxon>Bacteria</taxon>
        <taxon>Pseudomonadati</taxon>
        <taxon>Bacteroidota</taxon>
        <taxon>Cytophagia</taxon>
        <taxon>Cytophagales</taxon>
        <taxon>Cyclobacteriaceae</taxon>
        <taxon>Mongoliitalea</taxon>
    </lineage>
</organism>